<feature type="region of interest" description="Disordered" evidence="1">
    <location>
        <begin position="95"/>
        <end position="166"/>
    </location>
</feature>
<reference evidence="3" key="1">
    <citation type="submission" date="2024-07" db="EMBL/GenBank/DDBJ databases">
        <title>Two chromosome-level genome assemblies of Korean endemic species Abeliophyllum distichum and Forsythia ovata (Oleaceae).</title>
        <authorList>
            <person name="Jang H."/>
        </authorList>
    </citation>
    <scope>NUCLEOTIDE SEQUENCE [LARGE SCALE GENOMIC DNA]</scope>
</reference>
<evidence type="ECO:0000313" key="2">
    <source>
        <dbReference type="EMBL" id="KAL2463942.1"/>
    </source>
</evidence>
<comment type="caution">
    <text evidence="2">The sequence shown here is derived from an EMBL/GenBank/DDBJ whole genome shotgun (WGS) entry which is preliminary data.</text>
</comment>
<keyword evidence="3" id="KW-1185">Reference proteome</keyword>
<evidence type="ECO:0000313" key="3">
    <source>
        <dbReference type="Proteomes" id="UP001604277"/>
    </source>
</evidence>
<dbReference type="AlphaFoldDB" id="A0ABD1PJV0"/>
<accession>A0ABD1PJV0</accession>
<evidence type="ECO:0000256" key="1">
    <source>
        <dbReference type="SAM" id="MobiDB-lite"/>
    </source>
</evidence>
<dbReference type="EMBL" id="JBFOLJ010000019">
    <property type="protein sequence ID" value="KAL2463942.1"/>
    <property type="molecule type" value="Genomic_DNA"/>
</dbReference>
<dbReference type="PANTHER" id="PTHR31722">
    <property type="entry name" value="OS06G0675200 PROTEIN"/>
    <property type="match status" value="1"/>
</dbReference>
<protein>
    <submittedName>
        <fullName evidence="2">Uncharacterized protein</fullName>
    </submittedName>
</protein>
<proteinExistence type="predicted"/>
<dbReference type="PANTHER" id="PTHR31722:SF2">
    <property type="entry name" value="DNA CROSS-LINK REPAIR 1 PROTEIN-LIKE"/>
    <property type="match status" value="1"/>
</dbReference>
<name>A0ABD1PJV0_9LAMI</name>
<organism evidence="2 3">
    <name type="scientific">Forsythia ovata</name>
    <dbReference type="NCBI Taxonomy" id="205694"/>
    <lineage>
        <taxon>Eukaryota</taxon>
        <taxon>Viridiplantae</taxon>
        <taxon>Streptophyta</taxon>
        <taxon>Embryophyta</taxon>
        <taxon>Tracheophyta</taxon>
        <taxon>Spermatophyta</taxon>
        <taxon>Magnoliopsida</taxon>
        <taxon>eudicotyledons</taxon>
        <taxon>Gunneridae</taxon>
        <taxon>Pentapetalae</taxon>
        <taxon>asterids</taxon>
        <taxon>lamiids</taxon>
        <taxon>Lamiales</taxon>
        <taxon>Oleaceae</taxon>
        <taxon>Forsythieae</taxon>
        <taxon>Forsythia</taxon>
    </lineage>
</organism>
<dbReference type="Proteomes" id="UP001604277">
    <property type="component" value="Unassembled WGS sequence"/>
</dbReference>
<feature type="compositionally biased region" description="Polar residues" evidence="1">
    <location>
        <begin position="157"/>
        <end position="166"/>
    </location>
</feature>
<sequence>MVSLETVQASSKCIEPNSSPRISFSADFLDENNFISICPNPQADKKEREKTFNAEFEFLSGNLTSQNMITADELFCEGKLLPFWQMHHSEKLNKISLKTDNAEGETDGKETNNKEDTRISWFLDDDPSPRPPKLPKGEGVDQNYRSSNELKRVAKNEPTTNLLRTA</sequence>
<feature type="compositionally biased region" description="Basic and acidic residues" evidence="1">
    <location>
        <begin position="106"/>
        <end position="118"/>
    </location>
</feature>
<gene>
    <name evidence="2" type="ORF">Fot_53598</name>
</gene>